<dbReference type="EMBL" id="LDQV01000021">
    <property type="protein sequence ID" value="KTR26647.1"/>
    <property type="molecule type" value="Genomic_DNA"/>
</dbReference>
<dbReference type="AlphaFoldDB" id="A0A0V8GE09"/>
<accession>A0A0V8GE09</accession>
<reference evidence="4 7" key="3">
    <citation type="submission" date="2023-12" db="EMBL/GenBank/DDBJ databases">
        <authorList>
            <person name="Easwaran N."/>
            <person name="Lazarus H.P.S."/>
        </authorList>
    </citation>
    <scope>NUCLEOTIDE SEQUENCE [LARGE SCALE GENOMIC DNA]</scope>
    <source>
        <strain evidence="4 7">VIT-2023</strain>
    </source>
</reference>
<dbReference type="GeneID" id="90838079"/>
<sequence length="205" mass="23361">MFSKKQDPFAVKLSEIAGHLKTTSQFFVDFKINGIADVKEFAHKVKDFETAGDDLMHQLIIDLNNAFITPIDREDLLALANALDDVLDGFEECSAIFEIYNIVQADEHMIKFVDEINIAVTELAMSMDLLVARKLQPMREHVIKIKEQETICDNLRRKSIKALFATETDPIKIIQYKEIYESLESIADYCQDAANVIETIIMKNA</sequence>
<dbReference type="PANTHER" id="PTHR37298:SF1">
    <property type="entry name" value="UPF0111 PROTEIN YKAA"/>
    <property type="match status" value="1"/>
</dbReference>
<dbReference type="InterPro" id="IPR052912">
    <property type="entry name" value="UPF0111_domain"/>
</dbReference>
<dbReference type="RefSeq" id="WP_023469718.1">
    <property type="nucleotide sequence ID" value="NZ_FMYN01000004.1"/>
</dbReference>
<evidence type="ECO:0000313" key="4">
    <source>
        <dbReference type="EMBL" id="MEI4463356.1"/>
    </source>
</evidence>
<protein>
    <submittedName>
        <fullName evidence="4">DUF47 domain-containing protein</fullName>
    </submittedName>
</protein>
<comment type="caution">
    <text evidence="2">The sequence shown here is derived from an EMBL/GenBank/DDBJ whole genome shotgun (WGS) entry which is preliminary data.</text>
</comment>
<comment type="similarity">
    <text evidence="1">Belongs to the UPF0111 family.</text>
</comment>
<dbReference type="InterPro" id="IPR038078">
    <property type="entry name" value="PhoU-like_sf"/>
</dbReference>
<dbReference type="Gene3D" id="1.20.58.220">
    <property type="entry name" value="Phosphate transport system protein phou homolog 2, domain 2"/>
    <property type="match status" value="1"/>
</dbReference>
<gene>
    <name evidence="2" type="ORF">AS033_12330</name>
    <name evidence="3" type="ORF">RSA11_08680</name>
    <name evidence="4" type="ORF">SZL87_13100</name>
</gene>
<dbReference type="Proteomes" id="UP000072605">
    <property type="component" value="Unassembled WGS sequence"/>
</dbReference>
<dbReference type="Proteomes" id="UP001387110">
    <property type="component" value="Unassembled WGS sequence"/>
</dbReference>
<evidence type="ECO:0000313" key="3">
    <source>
        <dbReference type="EMBL" id="KTR26647.1"/>
    </source>
</evidence>
<dbReference type="EMBL" id="JBAWKY010000004">
    <property type="protein sequence ID" value="MEI4463356.1"/>
    <property type="molecule type" value="Genomic_DNA"/>
</dbReference>
<evidence type="ECO:0000313" key="7">
    <source>
        <dbReference type="Proteomes" id="UP001387110"/>
    </source>
</evidence>
<dbReference type="Pfam" id="PF01865">
    <property type="entry name" value="PhoU_div"/>
    <property type="match status" value="1"/>
</dbReference>
<dbReference type="SUPFAM" id="SSF109755">
    <property type="entry name" value="PhoU-like"/>
    <property type="match status" value="1"/>
</dbReference>
<proteinExistence type="inferred from homology"/>
<reference evidence="3 6" key="2">
    <citation type="journal article" date="2016" name="Front. Microbiol.">
        <title>Genomic Resource of Rice Seed Associated Bacteria.</title>
        <authorList>
            <person name="Midha S."/>
            <person name="Bansal K."/>
            <person name="Sharma S."/>
            <person name="Kumar N."/>
            <person name="Patil P.P."/>
            <person name="Chaudhry V."/>
            <person name="Patil P.B."/>
        </authorList>
    </citation>
    <scope>NUCLEOTIDE SEQUENCE [LARGE SCALE GENOMIC DNA]</scope>
    <source>
        <strain evidence="3 6">RSA11</strain>
    </source>
</reference>
<evidence type="ECO:0000313" key="5">
    <source>
        <dbReference type="Proteomes" id="UP000053797"/>
    </source>
</evidence>
<evidence type="ECO:0000313" key="6">
    <source>
        <dbReference type="Proteomes" id="UP000072605"/>
    </source>
</evidence>
<name>A0A0V8GE09_9BACL</name>
<dbReference type="OrthoDB" id="9797568at2"/>
<evidence type="ECO:0000313" key="2">
    <source>
        <dbReference type="EMBL" id="KSU48402.1"/>
    </source>
</evidence>
<dbReference type="EMBL" id="LNQL01000004">
    <property type="protein sequence ID" value="KSU48402.1"/>
    <property type="molecule type" value="Genomic_DNA"/>
</dbReference>
<dbReference type="Proteomes" id="UP000053797">
    <property type="component" value="Unassembled WGS sequence"/>
</dbReference>
<dbReference type="InterPro" id="IPR018445">
    <property type="entry name" value="Put_Phosphate_transp_reg"/>
</dbReference>
<organism evidence="2 5">
    <name type="scientific">Exiguobacterium indicum</name>
    <dbReference type="NCBI Taxonomy" id="296995"/>
    <lineage>
        <taxon>Bacteria</taxon>
        <taxon>Bacillati</taxon>
        <taxon>Bacillota</taxon>
        <taxon>Bacilli</taxon>
        <taxon>Bacillales</taxon>
        <taxon>Bacillales Family XII. Incertae Sedis</taxon>
        <taxon>Exiguobacterium</taxon>
    </lineage>
</organism>
<keyword evidence="7" id="KW-1185">Reference proteome</keyword>
<reference evidence="2 5" key="1">
    <citation type="journal article" date="2015" name="Int. J. Syst. Evol. Microbiol.">
        <title>Exiguobacterium enclense sp. nov., isolated from sediment.</title>
        <authorList>
            <person name="Dastager S.G."/>
            <person name="Mawlankar R."/>
            <person name="Sonalkar V.V."/>
            <person name="Thorat M.N."/>
            <person name="Mual P."/>
            <person name="Verma A."/>
            <person name="Krishnamurthi S."/>
            <person name="Tang S.K."/>
            <person name="Li W.J."/>
        </authorList>
    </citation>
    <scope>NUCLEOTIDE SEQUENCE [LARGE SCALE GENOMIC DNA]</scope>
    <source>
        <strain evidence="2 5">NIO-1109</strain>
    </source>
</reference>
<evidence type="ECO:0000256" key="1">
    <source>
        <dbReference type="ARBA" id="ARBA00008591"/>
    </source>
</evidence>
<dbReference type="PANTHER" id="PTHR37298">
    <property type="entry name" value="UPF0111 PROTEIN YKAA"/>
    <property type="match status" value="1"/>
</dbReference>